<evidence type="ECO:0000313" key="6">
    <source>
        <dbReference type="EMBL" id="KAF2729427.1"/>
    </source>
</evidence>
<feature type="region of interest" description="Disordered" evidence="3">
    <location>
        <begin position="1"/>
        <end position="183"/>
    </location>
</feature>
<feature type="domain" description="AATF leucine zipper-containing" evidence="5">
    <location>
        <begin position="206"/>
        <end position="325"/>
    </location>
</feature>
<dbReference type="InterPro" id="IPR025160">
    <property type="entry name" value="AATF"/>
</dbReference>
<comment type="caution">
    <text evidence="6">The sequence shown here is derived from an EMBL/GenBank/DDBJ whole genome shotgun (WGS) entry which is preliminary data.</text>
</comment>
<dbReference type="OrthoDB" id="5783963at2759"/>
<evidence type="ECO:0000313" key="7">
    <source>
        <dbReference type="Proteomes" id="UP000799444"/>
    </source>
</evidence>
<feature type="compositionally biased region" description="Acidic residues" evidence="3">
    <location>
        <begin position="483"/>
        <end position="497"/>
    </location>
</feature>
<proteinExistence type="inferred from homology"/>
<dbReference type="Pfam" id="PF13339">
    <property type="entry name" value="AATF-Che1"/>
    <property type="match status" value="1"/>
</dbReference>
<feature type="region of interest" description="Disordered" evidence="3">
    <location>
        <begin position="277"/>
        <end position="297"/>
    </location>
</feature>
<feature type="compositionally biased region" description="Acidic residues" evidence="3">
    <location>
        <begin position="126"/>
        <end position="152"/>
    </location>
</feature>
<reference evidence="6" key="1">
    <citation type="journal article" date="2020" name="Stud. Mycol.">
        <title>101 Dothideomycetes genomes: a test case for predicting lifestyles and emergence of pathogens.</title>
        <authorList>
            <person name="Haridas S."/>
            <person name="Albert R."/>
            <person name="Binder M."/>
            <person name="Bloem J."/>
            <person name="Labutti K."/>
            <person name="Salamov A."/>
            <person name="Andreopoulos B."/>
            <person name="Baker S."/>
            <person name="Barry K."/>
            <person name="Bills G."/>
            <person name="Bluhm B."/>
            <person name="Cannon C."/>
            <person name="Castanera R."/>
            <person name="Culley D."/>
            <person name="Daum C."/>
            <person name="Ezra D."/>
            <person name="Gonzalez J."/>
            <person name="Henrissat B."/>
            <person name="Kuo A."/>
            <person name="Liang C."/>
            <person name="Lipzen A."/>
            <person name="Lutzoni F."/>
            <person name="Magnuson J."/>
            <person name="Mondo S."/>
            <person name="Nolan M."/>
            <person name="Ohm R."/>
            <person name="Pangilinan J."/>
            <person name="Park H.-J."/>
            <person name="Ramirez L."/>
            <person name="Alfaro M."/>
            <person name="Sun H."/>
            <person name="Tritt A."/>
            <person name="Yoshinaga Y."/>
            <person name="Zwiers L.-H."/>
            <person name="Turgeon B."/>
            <person name="Goodwin S."/>
            <person name="Spatafora J."/>
            <person name="Crous P."/>
            <person name="Grigoriev I."/>
        </authorList>
    </citation>
    <scope>NUCLEOTIDE SEQUENCE</scope>
    <source>
        <strain evidence="6">CBS 125425</strain>
    </source>
</reference>
<feature type="compositionally biased region" description="Basic and acidic residues" evidence="3">
    <location>
        <begin position="32"/>
        <end position="46"/>
    </location>
</feature>
<dbReference type="EMBL" id="ML996245">
    <property type="protein sequence ID" value="KAF2729427.1"/>
    <property type="molecule type" value="Genomic_DNA"/>
</dbReference>
<evidence type="ECO:0000259" key="5">
    <source>
        <dbReference type="Pfam" id="PF13339"/>
    </source>
</evidence>
<sequence length="506" mass="55829">MGKKQLRDFDPEALLDPAPSSSDEGSDFSSDEDAHAGREHYADVSKSKLRKKEVVPLGPQYTGSRISRDVVEDEDSDDPFAKGRFDVEEESESEDELITNGNGVALDSSEEDEGGSSGLGEAGFESSEEIDGIDDEDDESGSDLSDDDEDADEARKLRAMMAEGEEDDDDDEEDEKPDKDYSKKVNAILRDQSAIAAPLATGAKVDVAKGEAVKQQKKDFDSLLNIRIRLQKALISTNSMAHETYQNSSAPEDSIMAAENAALQLLNNLSSLRSTLDSARTGEKRKRPATFDTETSSTEIWSDIQASETAALPKRHTTLEFWSKKSRGAVINSSRGRLNSSVEQTFTQNLQSQLTDPSHHILKTQTPRSCAPLQAASSMPPSKDIYDDADFYGLLLKDLLESHSSNVSNGNAAEFIVSAPWQVAREAKTKKVVDTKASKGRRLRYTVHEKLQNFMAPEDRGTWAEMQRDELFSSLFGRRLELGEDAESEEDGEEDREAEGLMLFRS</sequence>
<feature type="compositionally biased region" description="Acidic residues" evidence="3">
    <location>
        <begin position="87"/>
        <end position="97"/>
    </location>
</feature>
<feature type="domain" description="Apoptosis-antagonizing transcription factor C-terminal" evidence="4">
    <location>
        <begin position="392"/>
        <end position="476"/>
    </location>
</feature>
<dbReference type="InterPro" id="IPR012617">
    <property type="entry name" value="AATF_C"/>
</dbReference>
<evidence type="ECO:0000256" key="2">
    <source>
        <dbReference type="ARBA" id="ARBA00013850"/>
    </source>
</evidence>
<accession>A0A9P4QRB5</accession>
<protein>
    <recommendedName>
        <fullName evidence="2">Protein BFR2</fullName>
    </recommendedName>
</protein>
<keyword evidence="7" id="KW-1185">Reference proteome</keyword>
<dbReference type="GO" id="GO:0005730">
    <property type="term" value="C:nucleolus"/>
    <property type="evidence" value="ECO:0007669"/>
    <property type="project" value="TreeGrafter"/>
</dbReference>
<comment type="similarity">
    <text evidence="1">Belongs to the AATF family.</text>
</comment>
<dbReference type="Pfam" id="PF08164">
    <property type="entry name" value="TRAUB"/>
    <property type="match status" value="1"/>
</dbReference>
<organism evidence="6 7">
    <name type="scientific">Polyplosphaeria fusca</name>
    <dbReference type="NCBI Taxonomy" id="682080"/>
    <lineage>
        <taxon>Eukaryota</taxon>
        <taxon>Fungi</taxon>
        <taxon>Dikarya</taxon>
        <taxon>Ascomycota</taxon>
        <taxon>Pezizomycotina</taxon>
        <taxon>Dothideomycetes</taxon>
        <taxon>Pleosporomycetidae</taxon>
        <taxon>Pleosporales</taxon>
        <taxon>Tetraplosphaeriaceae</taxon>
        <taxon>Polyplosphaeria</taxon>
    </lineage>
</organism>
<name>A0A9P4QRB5_9PLEO</name>
<dbReference type="AlphaFoldDB" id="A0A9P4QRB5"/>
<evidence type="ECO:0000256" key="1">
    <source>
        <dbReference type="ARBA" id="ARBA00008966"/>
    </source>
</evidence>
<dbReference type="Proteomes" id="UP000799444">
    <property type="component" value="Unassembled WGS sequence"/>
</dbReference>
<evidence type="ECO:0000256" key="3">
    <source>
        <dbReference type="SAM" id="MobiDB-lite"/>
    </source>
</evidence>
<dbReference type="InterPro" id="IPR039223">
    <property type="entry name" value="AATF/Bfr2"/>
</dbReference>
<feature type="region of interest" description="Disordered" evidence="3">
    <location>
        <begin position="483"/>
        <end position="506"/>
    </location>
</feature>
<dbReference type="PANTHER" id="PTHR15565">
    <property type="entry name" value="AATF PROTEIN APOPTOSIS ANTAGONIZING TRANSCRIPTION FACTOR"/>
    <property type="match status" value="1"/>
</dbReference>
<feature type="compositionally biased region" description="Acidic residues" evidence="3">
    <location>
        <begin position="163"/>
        <end position="175"/>
    </location>
</feature>
<gene>
    <name evidence="6" type="ORF">EJ04DRAFT_475599</name>
</gene>
<dbReference type="PANTHER" id="PTHR15565:SF0">
    <property type="entry name" value="PROTEIN AATF"/>
    <property type="match status" value="1"/>
</dbReference>
<evidence type="ECO:0000259" key="4">
    <source>
        <dbReference type="Pfam" id="PF08164"/>
    </source>
</evidence>
<feature type="compositionally biased region" description="Basic and acidic residues" evidence="3">
    <location>
        <begin position="1"/>
        <end position="10"/>
    </location>
</feature>
<dbReference type="GO" id="GO:0000462">
    <property type="term" value="P:maturation of SSU-rRNA from tricistronic rRNA transcript (SSU-rRNA, 5.8S rRNA, LSU-rRNA)"/>
    <property type="evidence" value="ECO:0007669"/>
    <property type="project" value="TreeGrafter"/>
</dbReference>